<organism evidence="1 2">
    <name type="scientific">Gossypium raimondii</name>
    <name type="common">Peruvian cotton</name>
    <name type="synonym">Gossypium klotzschianum subsp. raimondii</name>
    <dbReference type="NCBI Taxonomy" id="29730"/>
    <lineage>
        <taxon>Eukaryota</taxon>
        <taxon>Viridiplantae</taxon>
        <taxon>Streptophyta</taxon>
        <taxon>Embryophyta</taxon>
        <taxon>Tracheophyta</taxon>
        <taxon>Spermatophyta</taxon>
        <taxon>Magnoliopsida</taxon>
        <taxon>eudicotyledons</taxon>
        <taxon>Gunneridae</taxon>
        <taxon>Pentapetalae</taxon>
        <taxon>rosids</taxon>
        <taxon>malvids</taxon>
        <taxon>Malvales</taxon>
        <taxon>Malvaceae</taxon>
        <taxon>Malvoideae</taxon>
        <taxon>Gossypium</taxon>
    </lineage>
</organism>
<reference evidence="1 2" key="1">
    <citation type="journal article" date="2019" name="Genome Biol. Evol.">
        <title>Insights into the evolution of the New World diploid cottons (Gossypium, subgenus Houzingenia) based on genome sequencing.</title>
        <authorList>
            <person name="Grover C.E."/>
            <person name="Arick M.A. 2nd"/>
            <person name="Thrash A."/>
            <person name="Conover J.L."/>
            <person name="Sanders W.S."/>
            <person name="Peterson D.G."/>
            <person name="Frelichowski J.E."/>
            <person name="Scheffler J.A."/>
            <person name="Scheffler B.E."/>
            <person name="Wendel J.F."/>
        </authorList>
    </citation>
    <scope>NUCLEOTIDE SEQUENCE [LARGE SCALE GENOMIC DNA]</scope>
    <source>
        <strain evidence="1">8</strain>
        <tissue evidence="1">Leaf</tissue>
    </source>
</reference>
<gene>
    <name evidence="1" type="ORF">Gorai_021443</name>
</gene>
<name>A0A7J8NQQ6_GOSRA</name>
<proteinExistence type="predicted"/>
<accession>A0A7J8NQQ6</accession>
<dbReference type="EMBL" id="JABEZZ010000001">
    <property type="protein sequence ID" value="MBA0579180.1"/>
    <property type="molecule type" value="Genomic_DNA"/>
</dbReference>
<evidence type="ECO:0000313" key="1">
    <source>
        <dbReference type="EMBL" id="MBA0579180.1"/>
    </source>
</evidence>
<evidence type="ECO:0000313" key="2">
    <source>
        <dbReference type="Proteomes" id="UP000593578"/>
    </source>
</evidence>
<dbReference type="Proteomes" id="UP000593578">
    <property type="component" value="Unassembled WGS sequence"/>
</dbReference>
<sequence>MGRVLTGSVVHFPSMRNTLADLRHPLGGVTVTIVGEKR</sequence>
<feature type="non-terminal residue" evidence="1">
    <location>
        <position position="38"/>
    </location>
</feature>
<dbReference type="AlphaFoldDB" id="A0A7J8NQQ6"/>
<protein>
    <submittedName>
        <fullName evidence="1">Uncharacterized protein</fullName>
    </submittedName>
</protein>
<comment type="caution">
    <text evidence="1">The sequence shown here is derived from an EMBL/GenBank/DDBJ whole genome shotgun (WGS) entry which is preliminary data.</text>
</comment>